<evidence type="ECO:0000256" key="4">
    <source>
        <dbReference type="ARBA" id="ARBA00023163"/>
    </source>
</evidence>
<evidence type="ECO:0000313" key="7">
    <source>
        <dbReference type="EMBL" id="OWK45758.1"/>
    </source>
</evidence>
<dbReference type="EMBL" id="NIDE01000002">
    <property type="protein sequence ID" value="OWK45758.1"/>
    <property type="molecule type" value="Genomic_DNA"/>
</dbReference>
<dbReference type="InterPro" id="IPR013324">
    <property type="entry name" value="RNA_pol_sigma_r3/r4-like"/>
</dbReference>
<dbReference type="InterPro" id="IPR013325">
    <property type="entry name" value="RNA_pol_sigma_r2"/>
</dbReference>
<feature type="domain" description="RNA polymerase sigma factor 70 region 4 type 2" evidence="6">
    <location>
        <begin position="123"/>
        <end position="174"/>
    </location>
</feature>
<dbReference type="SUPFAM" id="SSF88659">
    <property type="entry name" value="Sigma3 and sigma4 domains of RNA polymerase sigma factors"/>
    <property type="match status" value="1"/>
</dbReference>
<dbReference type="Gene3D" id="2.130.10.10">
    <property type="entry name" value="YVTN repeat-like/Quinoprotein amine dehydrogenase"/>
    <property type="match status" value="2"/>
</dbReference>
<dbReference type="Gene3D" id="1.10.10.10">
    <property type="entry name" value="Winged helix-like DNA-binding domain superfamily/Winged helix DNA-binding domain"/>
    <property type="match status" value="1"/>
</dbReference>
<dbReference type="PANTHER" id="PTHR43133:SF51">
    <property type="entry name" value="RNA POLYMERASE SIGMA FACTOR"/>
    <property type="match status" value="1"/>
</dbReference>
<dbReference type="PANTHER" id="PTHR43133">
    <property type="entry name" value="RNA POLYMERASE ECF-TYPE SIGMA FACTO"/>
    <property type="match status" value="1"/>
</dbReference>
<evidence type="ECO:0000259" key="5">
    <source>
        <dbReference type="Pfam" id="PF04542"/>
    </source>
</evidence>
<dbReference type="InterPro" id="IPR036388">
    <property type="entry name" value="WH-like_DNA-bd_sf"/>
</dbReference>
<comment type="caution">
    <text evidence="7">The sequence shown here is derived from an EMBL/GenBank/DDBJ whole genome shotgun (WGS) entry which is preliminary data.</text>
</comment>
<dbReference type="Pfam" id="PF04542">
    <property type="entry name" value="Sigma70_r2"/>
    <property type="match status" value="1"/>
</dbReference>
<dbReference type="AlphaFoldDB" id="A0A225E4M7"/>
<dbReference type="Proteomes" id="UP000214646">
    <property type="component" value="Unassembled WGS sequence"/>
</dbReference>
<keyword evidence="4" id="KW-0804">Transcription</keyword>
<keyword evidence="8" id="KW-1185">Reference proteome</keyword>
<dbReference type="InterPro" id="IPR039425">
    <property type="entry name" value="RNA_pol_sigma-70-like"/>
</dbReference>
<reference evidence="8" key="1">
    <citation type="submission" date="2017-06" db="EMBL/GenBank/DDBJ databases">
        <title>Genome analysis of Fimbriiglobus ruber SP5, the first member of the order Planctomycetales with confirmed chitinolytic capability.</title>
        <authorList>
            <person name="Ravin N.V."/>
            <person name="Rakitin A.L."/>
            <person name="Ivanova A.A."/>
            <person name="Beletsky A.V."/>
            <person name="Kulichevskaya I.S."/>
            <person name="Mardanov A.V."/>
            <person name="Dedysh S.N."/>
        </authorList>
    </citation>
    <scope>NUCLEOTIDE SEQUENCE [LARGE SCALE GENOMIC DNA]</scope>
    <source>
        <strain evidence="8">SP5</strain>
    </source>
</reference>
<dbReference type="OrthoDB" id="291047at2"/>
<dbReference type="InterPro" id="IPR013249">
    <property type="entry name" value="RNA_pol_sigma70_r4_t2"/>
</dbReference>
<dbReference type="SUPFAM" id="SSF50969">
    <property type="entry name" value="YVTN repeat-like/Quinoprotein amine dehydrogenase"/>
    <property type="match status" value="2"/>
</dbReference>
<keyword evidence="2" id="KW-0805">Transcription regulation</keyword>
<dbReference type="Pfam" id="PF08281">
    <property type="entry name" value="Sigma70_r4_2"/>
    <property type="match status" value="1"/>
</dbReference>
<dbReference type="Gene3D" id="1.10.1740.10">
    <property type="match status" value="1"/>
</dbReference>
<dbReference type="GO" id="GO:0003677">
    <property type="term" value="F:DNA binding"/>
    <property type="evidence" value="ECO:0007669"/>
    <property type="project" value="InterPro"/>
</dbReference>
<gene>
    <name evidence="7" type="ORF">FRUB_02089</name>
</gene>
<dbReference type="NCBIfam" id="TIGR02937">
    <property type="entry name" value="sigma70-ECF"/>
    <property type="match status" value="1"/>
</dbReference>
<evidence type="ECO:0000313" key="8">
    <source>
        <dbReference type="Proteomes" id="UP000214646"/>
    </source>
</evidence>
<evidence type="ECO:0000259" key="6">
    <source>
        <dbReference type="Pfam" id="PF08281"/>
    </source>
</evidence>
<evidence type="ECO:0000256" key="3">
    <source>
        <dbReference type="ARBA" id="ARBA00023082"/>
    </source>
</evidence>
<dbReference type="InterPro" id="IPR011044">
    <property type="entry name" value="Quino_amine_DH_bsu"/>
</dbReference>
<dbReference type="GO" id="GO:0006352">
    <property type="term" value="P:DNA-templated transcription initiation"/>
    <property type="evidence" value="ECO:0007669"/>
    <property type="project" value="InterPro"/>
</dbReference>
<comment type="similarity">
    <text evidence="1">Belongs to the sigma-70 factor family. ECF subfamily.</text>
</comment>
<keyword evidence="3" id="KW-0731">Sigma factor</keyword>
<name>A0A225E4M7_9BACT</name>
<accession>A0A225E4M7</accession>
<organism evidence="7 8">
    <name type="scientific">Fimbriiglobus ruber</name>
    <dbReference type="NCBI Taxonomy" id="1908690"/>
    <lineage>
        <taxon>Bacteria</taxon>
        <taxon>Pseudomonadati</taxon>
        <taxon>Planctomycetota</taxon>
        <taxon>Planctomycetia</taxon>
        <taxon>Gemmatales</taxon>
        <taxon>Gemmataceae</taxon>
        <taxon>Fimbriiglobus</taxon>
    </lineage>
</organism>
<protein>
    <submittedName>
        <fullName evidence="7">Transcriptional control protein</fullName>
    </submittedName>
</protein>
<evidence type="ECO:0000256" key="2">
    <source>
        <dbReference type="ARBA" id="ARBA00023015"/>
    </source>
</evidence>
<sequence length="1003" mass="108307">MSSVSTSQTDLDLLDRFRTSNDREAFGELVRRYGPIVFGVCRRVLGNDHASDDAFQQTFMNLARSAHGIRKPEALVGWLHATARRAALSIAGRKGPKTTPTDDVAARGRDPLEEITARELVTAVDEELAALPEEYRSAILLCGIEGLTVNEAAQRLGTSHGSLRGWLQRGRELLKTRLEKRGLAVPAALGAVFGLPTPVSAATTAAAIEAAVAAPAAKPTVWAALFTGVVPKLFLVGATAAAIFAACVIYSGKDGPPKPQLPPLQVARWELTTDTPLPKGAIARIGDGRHTLALGSKQIRFAGGGSKLVAVGSTDFLAWDVTTGEQLHRTPIDDAPGDVSPDGRWFAQKGNVYDALTGKLVWQAFRDREPDTVLFIPPDRVVMTFRSGSGSEVMVRRLDIEARAFTEATFAGSAALPLGNGGLMAVWGAPADGNVPVDDMRVGEIRVHSFHTPEGKSSRLIGLTGFRGVPLTVTTEPDNSRIYAVTSDGRLSRWQASMSDPIYSVPVAIPGANVTKGLPNGGTVRCIDVGRVPPLAVSPDGDKVVWRGWQGTNPTDYLCYSISRRQILWDVKAPTSTPASFLFDEKAGRLFVNNQGIEVRNLNTGELLSPPVSDYADRGPTHFTRTTALSPDGRLVAFSSNNIGLYEVAKLLDPKATPTDAPETHWRNDSLGQVGFVPGSNKLVWTAGPKFTVYDVEAKKTLAAVDTIGETVVPDYPGEAKWVGFARWNRKWAEYTWDGGRLAKTERAAQALQRADRESELAGIVYPHDGRLFTGDIEAGEKPRAFATCWDAATGGKKWVYVIPPDPDFTPTGWSTTNGVTAYGEYQPIRFLALPDNKRLFVLTNTRGILLDIDTGRELKVVSSGSTKPKNIEFDNVVLSNDGLLLAVTVLNADQRGEVRFYRTDTLAQAAMPIVLGHLWSHSKPGPNIFLALSPDAKLVAVAANTENGLQVVDVATGARKYQLPLVNYCRGLAFSADGRRLVAKEANQKTALVWELERFAVK</sequence>
<dbReference type="SUPFAM" id="SSF69322">
    <property type="entry name" value="Tricorn protease domain 2"/>
    <property type="match status" value="1"/>
</dbReference>
<dbReference type="RefSeq" id="WP_088253441.1">
    <property type="nucleotide sequence ID" value="NZ_NIDE01000002.1"/>
</dbReference>
<evidence type="ECO:0000256" key="1">
    <source>
        <dbReference type="ARBA" id="ARBA00010641"/>
    </source>
</evidence>
<dbReference type="SUPFAM" id="SSF88946">
    <property type="entry name" value="Sigma2 domain of RNA polymerase sigma factors"/>
    <property type="match status" value="1"/>
</dbReference>
<dbReference type="CDD" id="cd06171">
    <property type="entry name" value="Sigma70_r4"/>
    <property type="match status" value="1"/>
</dbReference>
<dbReference type="InterPro" id="IPR014284">
    <property type="entry name" value="RNA_pol_sigma-70_dom"/>
</dbReference>
<feature type="domain" description="RNA polymerase sigma-70 region 2" evidence="5">
    <location>
        <begin position="29"/>
        <end position="89"/>
    </location>
</feature>
<dbReference type="GO" id="GO:0016987">
    <property type="term" value="F:sigma factor activity"/>
    <property type="evidence" value="ECO:0007669"/>
    <property type="project" value="UniProtKB-KW"/>
</dbReference>
<proteinExistence type="inferred from homology"/>
<dbReference type="InterPro" id="IPR015943">
    <property type="entry name" value="WD40/YVTN_repeat-like_dom_sf"/>
</dbReference>
<dbReference type="InterPro" id="IPR007627">
    <property type="entry name" value="RNA_pol_sigma70_r2"/>
</dbReference>